<evidence type="ECO:0000256" key="1">
    <source>
        <dbReference type="SAM" id="MobiDB-lite"/>
    </source>
</evidence>
<feature type="region of interest" description="Disordered" evidence="1">
    <location>
        <begin position="57"/>
        <end position="185"/>
    </location>
</feature>
<dbReference type="Proteomes" id="UP000223576">
    <property type="component" value="Segment"/>
</dbReference>
<organism evidence="2 5">
    <name type="scientific">Cyanophage S-RIM14</name>
    <dbReference type="NCBI Taxonomy" id="1278423"/>
    <lineage>
        <taxon>Viruses</taxon>
        <taxon>Duplodnaviria</taxon>
        <taxon>Heunggongvirae</taxon>
        <taxon>Uroviricota</taxon>
        <taxon>Caudoviricetes</taxon>
        <taxon>Pantevenvirales</taxon>
        <taxon>Kyanoviridae</taxon>
        <taxon>Ahtivirus</taxon>
        <taxon>Ahtivirus sagseatwo</taxon>
    </lineage>
</organism>
<feature type="compositionally biased region" description="Low complexity" evidence="1">
    <location>
        <begin position="166"/>
        <end position="176"/>
    </location>
</feature>
<gene>
    <name evidence="2" type="ORF">Np450711_204</name>
    <name evidence="3" type="ORF">Sn180910_204</name>
</gene>
<evidence type="ECO:0000313" key="5">
    <source>
        <dbReference type="Proteomes" id="UP000224257"/>
    </source>
</evidence>
<evidence type="ECO:0000313" key="3">
    <source>
        <dbReference type="EMBL" id="AOO14617.1"/>
    </source>
</evidence>
<name>A0A1D7SJQ2_9CAUD</name>
<sequence>MTLYRPNGDFGPVCDPFEEPTDFSLPILADPLVLAFPSPQRVLVDLEGQTVVNVPVWNDPGDYRPNGSMGPVCDPTSPYGPEDSIGESDPRVVDPQAPPEGGGPAYSGPTEPYRPLGDMGPVCDPFVPVNLNPEVVTPRQDLDGPAADDDDGETYPDPRVQDPKRPSSVPVSIVEPPDYRPDGPFGPVCDPTLDPLLTATAGDNAIGDGNPDDLNPDDIYPDIVNFPAALPNWTNLPDSPPTIGLPSTDEFEDGIDAPSVAGVAVSYIPFFDTSNINNIPASFTFDDPEPDKGDWNWSHYYFNGKFFEWDETDTFNGLTGAGLYGELIDAADNDVEIPDGDREVFQPDSYCEEPWGDQVLDPYTDTDGNVVYRQVRSFPRTYQVSHENFPEEFAQKSAWISQGICSFEGKTREAGDAAYFTSTITIPDTDTYKIRYKFFKRGEIFLDYFDPNKTTIELVSEAEGSASFSGDEYDVVSREIEAGEYDLTTFIENYAIGTPQSLWKDSPAACAIEVYQGDFSIVTGQIPCDVGIIESNIPGGASFDSNGNIIVTGQCRVQFDFSYDDNPDTYGTALGTVSYSALNISFTQDTQTSTGSARETRRVAQGTYQVSLSNANSAGFVLQNNNTEICFFDGDAQDCNALLRLTTLDSTSAGEGVTFTCGTVAEVELGLRYDDNPTTQGLCLSSVTWSGDEDITLVRDTNKESGSRTVRKDLLSGTYTMNLVDNAGGYLVQNPGTTQNDSYIVLYDGGGSDENGRLTCEQISATGSSVFSSFDSNGNLVITGTRGYTNDFIEGFKDDSSVWQQSDVGTEILFNATDSSKGMQVQIGIIPRNRYDGNNYTISTDWAVKQIINYGVGYSVDDTWNVSYTNSATGGTTSAKVKIFSTRKGRATVGNLVWSTTNNAVGYDESFTPFP</sequence>
<protein>
    <submittedName>
        <fullName evidence="2">Uncharacterized protein</fullName>
    </submittedName>
</protein>
<dbReference type="EMBL" id="KX349301">
    <property type="protein sequence ID" value="AOO13965.1"/>
    <property type="molecule type" value="Genomic_DNA"/>
</dbReference>
<evidence type="ECO:0000313" key="4">
    <source>
        <dbReference type="Proteomes" id="UP000223576"/>
    </source>
</evidence>
<proteinExistence type="predicted"/>
<evidence type="ECO:0000313" key="2">
    <source>
        <dbReference type="EMBL" id="AOO13965.1"/>
    </source>
</evidence>
<accession>A0A1D7SJQ2</accession>
<dbReference type="EMBL" id="KX349304">
    <property type="protein sequence ID" value="AOO14617.1"/>
    <property type="molecule type" value="Genomic_DNA"/>
</dbReference>
<dbReference type="Proteomes" id="UP000224257">
    <property type="component" value="Segment"/>
</dbReference>
<reference evidence="4 5" key="1">
    <citation type="journal article" date="2016" name="Environ. Microbiol.">
        <title>Genomic diversification of marine cyanophages into stable ecotypes.</title>
        <authorList>
            <person name="Marston M.F."/>
            <person name="Martiny J.B."/>
        </authorList>
    </citation>
    <scope>NUCLEOTIDE SEQUENCE [LARGE SCALE GENOMIC DNA]</scope>
    <source>
        <strain evidence="2">Np_45_0711</strain>
        <strain evidence="3">Sn_18_0910</strain>
    </source>
</reference>